<dbReference type="Gene3D" id="3.40.630.30">
    <property type="match status" value="1"/>
</dbReference>
<evidence type="ECO:0000313" key="1">
    <source>
        <dbReference type="EMBL" id="EXG77845.1"/>
    </source>
</evidence>
<reference evidence="1" key="1">
    <citation type="submission" date="2013-07" db="EMBL/GenBank/DDBJ databases">
        <authorList>
            <consortium name="DOE Joint Genome Institute"/>
            <person name="Anderson I."/>
            <person name="Huntemann M."/>
            <person name="Han J."/>
            <person name="Chen A."/>
            <person name="Kyrpides N."/>
            <person name="Mavromatis K."/>
            <person name="Markowitz V."/>
            <person name="Palaniappan K."/>
            <person name="Ivanova N."/>
            <person name="Schaumberg A."/>
            <person name="Pati A."/>
            <person name="Liolios K."/>
            <person name="Nordberg H.P."/>
            <person name="Cantor M.N."/>
            <person name="Hua S.X."/>
            <person name="Woyke T."/>
        </authorList>
    </citation>
    <scope>NUCLEOTIDE SEQUENCE [LARGE SCALE GENOMIC DNA]</scope>
    <source>
        <strain evidence="1">DSM 17970</strain>
    </source>
</reference>
<comment type="caution">
    <text evidence="1">The sequence shown here is derived from an EMBL/GenBank/DDBJ whole genome shotgun (WGS) entry which is preliminary data.</text>
</comment>
<sequence>MIIKKALYDDIELLVPIYDYARKFMADNGNPNQWIDGYPSREIIAKDISNGNCFICKNEEGSIIGAFTFMIGEDPTYGKIYKGQWLNDKPYGVIHRLVSDGTTHGITKNCIKWCLKQIQNIRIDTHADNKIMQSLLDKTGFEYCGIIHTHNGTERLAFQISVQ</sequence>
<organism evidence="1 2">
    <name type="scientific">Xylanibacter oryzae DSM 17970</name>
    <dbReference type="NCBI Taxonomy" id="915438"/>
    <lineage>
        <taxon>Bacteria</taxon>
        <taxon>Pseudomonadati</taxon>
        <taxon>Bacteroidota</taxon>
        <taxon>Bacteroidia</taxon>
        <taxon>Bacteroidales</taxon>
        <taxon>Prevotellaceae</taxon>
        <taxon>Xylanibacter</taxon>
    </lineage>
</organism>
<dbReference type="RefSeq" id="WP_036876147.1">
    <property type="nucleotide sequence ID" value="NZ_KK073873.1"/>
</dbReference>
<evidence type="ECO:0000313" key="2">
    <source>
        <dbReference type="Proteomes" id="UP000243438"/>
    </source>
</evidence>
<dbReference type="EMBL" id="JFBS01000001">
    <property type="protein sequence ID" value="EXG77845.1"/>
    <property type="molecule type" value="Genomic_DNA"/>
</dbReference>
<dbReference type="InterPro" id="IPR016181">
    <property type="entry name" value="Acyl_CoA_acyltransferase"/>
</dbReference>
<evidence type="ECO:0008006" key="3">
    <source>
        <dbReference type="Google" id="ProtNLM"/>
    </source>
</evidence>
<protein>
    <recommendedName>
        <fullName evidence="3">N-acetyltransferase domain-containing protein</fullName>
    </recommendedName>
</protein>
<gene>
    <name evidence="1" type="ORF">XylorDRAFT_0192</name>
</gene>
<dbReference type="SUPFAM" id="SSF55729">
    <property type="entry name" value="Acyl-CoA N-acyltransferases (Nat)"/>
    <property type="match status" value="1"/>
</dbReference>
<name>A0ABP3BCL5_9BACT</name>
<accession>A0ABP3BCL5</accession>
<dbReference type="Proteomes" id="UP000243438">
    <property type="component" value="Unassembled WGS sequence"/>
</dbReference>
<proteinExistence type="predicted"/>
<keyword evidence="2" id="KW-1185">Reference proteome</keyword>